<evidence type="ECO:0000256" key="3">
    <source>
        <dbReference type="SAM" id="Phobius"/>
    </source>
</evidence>
<dbReference type="GO" id="GO:0004714">
    <property type="term" value="F:transmembrane receptor protein tyrosine kinase activity"/>
    <property type="evidence" value="ECO:0007669"/>
    <property type="project" value="TreeGrafter"/>
</dbReference>
<evidence type="ECO:0000259" key="4">
    <source>
        <dbReference type="PROSITE" id="PS50011"/>
    </source>
</evidence>
<organism evidence="5 6">
    <name type="scientific">Orchesella cincta</name>
    <name type="common">Springtail</name>
    <name type="synonym">Podura cincta</name>
    <dbReference type="NCBI Taxonomy" id="48709"/>
    <lineage>
        <taxon>Eukaryota</taxon>
        <taxon>Metazoa</taxon>
        <taxon>Ecdysozoa</taxon>
        <taxon>Arthropoda</taxon>
        <taxon>Hexapoda</taxon>
        <taxon>Collembola</taxon>
        <taxon>Entomobryomorpha</taxon>
        <taxon>Entomobryoidea</taxon>
        <taxon>Orchesellidae</taxon>
        <taxon>Orchesellinae</taxon>
        <taxon>Orchesella</taxon>
    </lineage>
</organism>
<dbReference type="InterPro" id="IPR011009">
    <property type="entry name" value="Kinase-like_dom_sf"/>
</dbReference>
<dbReference type="PROSITE" id="PS00107">
    <property type="entry name" value="PROTEIN_KINASE_ATP"/>
    <property type="match status" value="1"/>
</dbReference>
<evidence type="ECO:0000313" key="6">
    <source>
        <dbReference type="Proteomes" id="UP000094527"/>
    </source>
</evidence>
<dbReference type="Gene3D" id="3.30.200.20">
    <property type="entry name" value="Phosphorylase Kinase, domain 1"/>
    <property type="match status" value="1"/>
</dbReference>
<evidence type="ECO:0000313" key="5">
    <source>
        <dbReference type="EMBL" id="ODM87470.1"/>
    </source>
</evidence>
<dbReference type="InterPro" id="IPR050122">
    <property type="entry name" value="RTK"/>
</dbReference>
<dbReference type="PANTHER" id="PTHR24416">
    <property type="entry name" value="TYROSINE-PROTEIN KINASE RECEPTOR"/>
    <property type="match status" value="1"/>
</dbReference>
<dbReference type="GO" id="GO:0005886">
    <property type="term" value="C:plasma membrane"/>
    <property type="evidence" value="ECO:0007669"/>
    <property type="project" value="TreeGrafter"/>
</dbReference>
<feature type="binding site" evidence="2">
    <location>
        <position position="97"/>
    </location>
    <ligand>
        <name>ATP</name>
        <dbReference type="ChEBI" id="CHEBI:30616"/>
    </ligand>
</feature>
<keyword evidence="3" id="KW-0812">Transmembrane</keyword>
<keyword evidence="2" id="KW-0547">Nucleotide-binding</keyword>
<evidence type="ECO:0000256" key="2">
    <source>
        <dbReference type="PROSITE-ProRule" id="PRU10141"/>
    </source>
</evidence>
<dbReference type="EMBL" id="LJIJ01005228">
    <property type="protein sequence ID" value="ODM87470.1"/>
    <property type="molecule type" value="Genomic_DNA"/>
</dbReference>
<dbReference type="InterPro" id="IPR001245">
    <property type="entry name" value="Ser-Thr/Tyr_kinase_cat_dom"/>
</dbReference>
<dbReference type="PANTHER" id="PTHR24416:SF600">
    <property type="entry name" value="PDGF- AND VEGF-RECEPTOR RELATED, ISOFORM J"/>
    <property type="match status" value="1"/>
</dbReference>
<dbReference type="GO" id="GO:0005524">
    <property type="term" value="F:ATP binding"/>
    <property type="evidence" value="ECO:0007669"/>
    <property type="project" value="UniProtKB-UniRule"/>
</dbReference>
<keyword evidence="3" id="KW-1133">Transmembrane helix</keyword>
<feature type="transmembrane region" description="Helical" evidence="3">
    <location>
        <begin position="17"/>
        <end position="41"/>
    </location>
</feature>
<keyword evidence="6" id="KW-1185">Reference proteome</keyword>
<gene>
    <name evidence="5" type="ORF">Ocin01_19212</name>
</gene>
<reference evidence="5 6" key="1">
    <citation type="journal article" date="2016" name="Genome Biol. Evol.">
        <title>Gene Family Evolution Reflects Adaptation to Soil Environmental Stressors in the Genome of the Collembolan Orchesella cincta.</title>
        <authorList>
            <person name="Faddeeva-Vakhrusheva A."/>
            <person name="Derks M.F."/>
            <person name="Anvar S.Y."/>
            <person name="Agamennone V."/>
            <person name="Suring W."/>
            <person name="Smit S."/>
            <person name="van Straalen N.M."/>
            <person name="Roelofs D."/>
        </authorList>
    </citation>
    <scope>NUCLEOTIDE SEQUENCE [LARGE SCALE GENOMIC DNA]</scope>
    <source>
        <tissue evidence="5">Mixed pool</tissue>
    </source>
</reference>
<dbReference type="InterPro" id="IPR017441">
    <property type="entry name" value="Protein_kinase_ATP_BS"/>
</dbReference>
<keyword evidence="3" id="KW-0472">Membrane</keyword>
<sequence>MYKTPTIKSDAVGATTYWWIVVLVVLLIFFVVASAATLVVCKKICKKCCLHNTVVKEFYEGSSVVSDLNLLLGSGAFGAVYEGIVVTSNCETKVAVKTTMPSSPSTAMTGLLSEIKVLTYLGNHDNIVNIIGAYTKAIKKGNVYLFLELCENGSLDQYLREKISYSNSPENGNIHSNVEDSTVHLRGSICTSIEYSDLADSNYDTGRVVEQIETPQVKVEPVKMKPDTAQLRRWCYEISNGMAFLASKNAIYPTRDLHGLRHLAINLDKACVYKSQFLMSMECIR</sequence>
<name>A0A1D2M3C5_ORCCI</name>
<dbReference type="PROSITE" id="PS50011">
    <property type="entry name" value="PROTEIN_KINASE_DOM"/>
    <property type="match status" value="1"/>
</dbReference>
<dbReference type="Proteomes" id="UP000094527">
    <property type="component" value="Unassembled WGS sequence"/>
</dbReference>
<dbReference type="InterPro" id="IPR000719">
    <property type="entry name" value="Prot_kinase_dom"/>
</dbReference>
<comment type="subcellular location">
    <subcellularLocation>
        <location evidence="1">Membrane</location>
        <topology evidence="1">Single-pass membrane protein</topology>
    </subcellularLocation>
</comment>
<keyword evidence="5" id="KW-0675">Receptor</keyword>
<dbReference type="AlphaFoldDB" id="A0A1D2M3C5"/>
<keyword evidence="2" id="KW-0067">ATP-binding</keyword>
<comment type="caution">
    <text evidence="5">The sequence shown here is derived from an EMBL/GenBank/DDBJ whole genome shotgun (WGS) entry which is preliminary data.</text>
</comment>
<proteinExistence type="predicted"/>
<protein>
    <submittedName>
        <fullName evidence="5">Platelet-derived growth factor receptor alpha</fullName>
    </submittedName>
</protein>
<accession>A0A1D2M3C5</accession>
<dbReference type="STRING" id="48709.A0A1D2M3C5"/>
<evidence type="ECO:0000256" key="1">
    <source>
        <dbReference type="ARBA" id="ARBA00004167"/>
    </source>
</evidence>
<dbReference type="Pfam" id="PF07714">
    <property type="entry name" value="PK_Tyr_Ser-Thr"/>
    <property type="match status" value="1"/>
</dbReference>
<dbReference type="SUPFAM" id="SSF56112">
    <property type="entry name" value="Protein kinase-like (PK-like)"/>
    <property type="match status" value="1"/>
</dbReference>
<dbReference type="GO" id="GO:0007169">
    <property type="term" value="P:cell surface receptor protein tyrosine kinase signaling pathway"/>
    <property type="evidence" value="ECO:0007669"/>
    <property type="project" value="TreeGrafter"/>
</dbReference>
<dbReference type="GO" id="GO:0043235">
    <property type="term" value="C:receptor complex"/>
    <property type="evidence" value="ECO:0007669"/>
    <property type="project" value="TreeGrafter"/>
</dbReference>
<dbReference type="OrthoDB" id="6077854at2759"/>
<feature type="domain" description="Protein kinase" evidence="4">
    <location>
        <begin position="66"/>
        <end position="285"/>
    </location>
</feature>